<dbReference type="PROSITE" id="PS51257">
    <property type="entry name" value="PROKAR_LIPOPROTEIN"/>
    <property type="match status" value="1"/>
</dbReference>
<dbReference type="AlphaFoldDB" id="A0AB37Q3Y6"/>
<feature type="chain" id="PRO_5044202644" evidence="1">
    <location>
        <begin position="26"/>
        <end position="288"/>
    </location>
</feature>
<feature type="signal peptide" evidence="1">
    <location>
        <begin position="1"/>
        <end position="25"/>
    </location>
</feature>
<name>A0AB37Q3Y6_PSECA</name>
<evidence type="ECO:0000259" key="2">
    <source>
        <dbReference type="PROSITE" id="PS51781"/>
    </source>
</evidence>
<accession>A0AB37Q3Y6</accession>
<dbReference type="Proteomes" id="UP000269335">
    <property type="component" value="Unassembled WGS sequence"/>
</dbReference>
<dbReference type="PROSITE" id="PS51781">
    <property type="entry name" value="SH3B"/>
    <property type="match status" value="1"/>
</dbReference>
<proteinExistence type="predicted"/>
<dbReference type="SMART" id="SM00287">
    <property type="entry name" value="SH3b"/>
    <property type="match status" value="1"/>
</dbReference>
<reference evidence="3 4" key="1">
    <citation type="submission" date="2018-08" db="EMBL/GenBank/DDBJ databases">
        <title>Recombination of ecologically and evolutionarily significant loci maintains genetic cohesion in the Pseudomonas syringae species complex.</title>
        <authorList>
            <person name="Dillon M."/>
            <person name="Thakur S."/>
            <person name="Almeida R.N.D."/>
            <person name="Weir B.S."/>
            <person name="Guttman D.S."/>
        </authorList>
    </citation>
    <scope>NUCLEOTIDE SEQUENCE [LARGE SCALE GENOMIC DNA]</scope>
    <source>
        <strain evidence="3 4">ICMP 15201</strain>
    </source>
</reference>
<comment type="caution">
    <text evidence="3">The sequence shown here is derived from an EMBL/GenBank/DDBJ whole genome shotgun (WGS) entry which is preliminary data.</text>
</comment>
<evidence type="ECO:0000313" key="4">
    <source>
        <dbReference type="Proteomes" id="UP000269335"/>
    </source>
</evidence>
<evidence type="ECO:0000256" key="1">
    <source>
        <dbReference type="SAM" id="SignalP"/>
    </source>
</evidence>
<dbReference type="EMBL" id="RBPH01000249">
    <property type="protein sequence ID" value="RMN76844.1"/>
    <property type="molecule type" value="Genomic_DNA"/>
</dbReference>
<feature type="domain" description="SH3b" evidence="2">
    <location>
        <begin position="148"/>
        <end position="211"/>
    </location>
</feature>
<dbReference type="Gene3D" id="2.30.30.40">
    <property type="entry name" value="SH3 Domains"/>
    <property type="match status" value="1"/>
</dbReference>
<keyword evidence="3" id="KW-0449">Lipoprotein</keyword>
<organism evidence="3 4">
    <name type="scientific">Pseudomonas cannabina</name>
    <dbReference type="NCBI Taxonomy" id="86840"/>
    <lineage>
        <taxon>Bacteria</taxon>
        <taxon>Pseudomonadati</taxon>
        <taxon>Pseudomonadota</taxon>
        <taxon>Gammaproteobacteria</taxon>
        <taxon>Pseudomonadales</taxon>
        <taxon>Pseudomonadaceae</taxon>
        <taxon>Pseudomonas</taxon>
    </lineage>
</organism>
<gene>
    <name evidence="3" type="ORF">ALQ53_100525</name>
</gene>
<sequence length="288" mass="30257">MNPVRKKFVASVLAITVATSVTGCAQLGISKEQAGTVIGGIAGLAVGATMGKGNGKIAAALVVAGVGGYIGNRIGQRLDDQDKQALALRTQEVLNQPATPVAQPTTLWRSDHSNASARITPGPAYTATRTIDVKRTPHIQAVPSMKLINQPYVTRSGLNVRSAPDMSAGKVGSLPGNTQFTAVGSTGDWILVGRKGVTVGYVHKDYVMTQSDADARKRRSAVRFDDMNVSASKETEAFDLGSISTLPSSKTAAETTCRPVAVSVETQGGGEKQENTFCRQANDTWELI</sequence>
<dbReference type="Pfam" id="PF08239">
    <property type="entry name" value="SH3_3"/>
    <property type="match status" value="1"/>
</dbReference>
<protein>
    <submittedName>
        <fullName evidence="3">Lipoprotein</fullName>
    </submittedName>
</protein>
<evidence type="ECO:0000313" key="3">
    <source>
        <dbReference type="EMBL" id="RMN76844.1"/>
    </source>
</evidence>
<keyword evidence="1" id="KW-0732">Signal</keyword>
<dbReference type="InterPro" id="IPR003646">
    <property type="entry name" value="SH3-like_bac-type"/>
</dbReference>